<evidence type="ECO:0000313" key="4">
    <source>
        <dbReference type="EMBL" id="MCM2391596.1"/>
    </source>
</evidence>
<accession>A0ABT0UTM3</accession>
<keyword evidence="2" id="KW-0732">Signal</keyword>
<feature type="domain" description="DUF4232" evidence="3">
    <location>
        <begin position="98"/>
        <end position="215"/>
    </location>
</feature>
<organism evidence="4 5">
    <name type="scientific">Streptomyces albipurpureus</name>
    <dbReference type="NCBI Taxonomy" id="2897419"/>
    <lineage>
        <taxon>Bacteria</taxon>
        <taxon>Bacillati</taxon>
        <taxon>Actinomycetota</taxon>
        <taxon>Actinomycetes</taxon>
        <taxon>Kitasatosporales</taxon>
        <taxon>Streptomycetaceae</taxon>
        <taxon>Streptomyces</taxon>
    </lineage>
</organism>
<comment type="caution">
    <text evidence="4">The sequence shown here is derived from an EMBL/GenBank/DDBJ whole genome shotgun (WGS) entry which is preliminary data.</text>
</comment>
<evidence type="ECO:0000256" key="1">
    <source>
        <dbReference type="SAM" id="MobiDB-lite"/>
    </source>
</evidence>
<keyword evidence="5" id="KW-1185">Reference proteome</keyword>
<dbReference type="Proteomes" id="UP001431429">
    <property type="component" value="Unassembled WGS sequence"/>
</dbReference>
<dbReference type="PROSITE" id="PS51257">
    <property type="entry name" value="PROKAR_LIPOPROTEIN"/>
    <property type="match status" value="1"/>
</dbReference>
<feature type="compositionally biased region" description="Polar residues" evidence="1">
    <location>
        <begin position="52"/>
        <end position="65"/>
    </location>
</feature>
<sequence length="226" mass="22065">MSGIRRKAILVSAAVVGGAMLMTGCQGSATATDTGAARGSSSATPAGDPATASGSPTAGSGQGADTGSDVKDKGSGQDGTGSGVDTGNGEREPVGQSCGANDISWSTKSETQAGGYILIIAKAKPGITCALPAALPTVAFGSDGTQAGPAEQAVGKQITLRGSVTAYAGVNPKSTGGDGGKELEHIIVGVGDDDPNPVSLRVGTITVQDPKVTNWHISPTDAVPFN</sequence>
<protein>
    <submittedName>
        <fullName evidence="4">DUF4232 domain-containing protein</fullName>
    </submittedName>
</protein>
<feature type="signal peptide" evidence="2">
    <location>
        <begin position="1"/>
        <end position="31"/>
    </location>
</feature>
<evidence type="ECO:0000313" key="5">
    <source>
        <dbReference type="Proteomes" id="UP001431429"/>
    </source>
</evidence>
<feature type="compositionally biased region" description="Gly residues" evidence="1">
    <location>
        <begin position="76"/>
        <end position="86"/>
    </location>
</feature>
<evidence type="ECO:0000256" key="2">
    <source>
        <dbReference type="SAM" id="SignalP"/>
    </source>
</evidence>
<dbReference type="RefSeq" id="WP_250921928.1">
    <property type="nucleotide sequence ID" value="NZ_JAMQAW010000032.1"/>
</dbReference>
<evidence type="ECO:0000259" key="3">
    <source>
        <dbReference type="Pfam" id="PF14016"/>
    </source>
</evidence>
<dbReference type="InterPro" id="IPR025326">
    <property type="entry name" value="DUF4232"/>
</dbReference>
<dbReference type="EMBL" id="JAMQAW010000032">
    <property type="protein sequence ID" value="MCM2391596.1"/>
    <property type="molecule type" value="Genomic_DNA"/>
</dbReference>
<name>A0ABT0UTM3_9ACTN</name>
<feature type="compositionally biased region" description="Polar residues" evidence="1">
    <location>
        <begin position="29"/>
        <end position="44"/>
    </location>
</feature>
<reference evidence="4" key="1">
    <citation type="submission" date="2022-06" db="EMBL/GenBank/DDBJ databases">
        <title>Genome public.</title>
        <authorList>
            <person name="Sun Q."/>
        </authorList>
    </citation>
    <scope>NUCLEOTIDE SEQUENCE</scope>
    <source>
        <strain evidence="4">CWNU-1</strain>
    </source>
</reference>
<feature type="region of interest" description="Disordered" evidence="1">
    <location>
        <begin position="29"/>
        <end position="103"/>
    </location>
</feature>
<feature type="chain" id="PRO_5046741479" evidence="2">
    <location>
        <begin position="32"/>
        <end position="226"/>
    </location>
</feature>
<proteinExistence type="predicted"/>
<dbReference type="Pfam" id="PF14016">
    <property type="entry name" value="DUF4232"/>
    <property type="match status" value="1"/>
</dbReference>
<gene>
    <name evidence="4" type="ORF">NBG84_25470</name>
</gene>